<reference evidence="5" key="1">
    <citation type="submission" date="2025-08" db="UniProtKB">
        <authorList>
            <consortium name="RefSeq"/>
        </authorList>
    </citation>
    <scope>IDENTIFICATION</scope>
    <source>
        <tissue evidence="5">Testes</tissue>
    </source>
</reference>
<dbReference type="Proteomes" id="UP000694865">
    <property type="component" value="Unplaced"/>
</dbReference>
<dbReference type="Pfam" id="PF09113">
    <property type="entry name" value="N-glycanase_C"/>
    <property type="match status" value="1"/>
</dbReference>
<dbReference type="RefSeq" id="XP_006821161.1">
    <property type="nucleotide sequence ID" value="XM_006821098.1"/>
</dbReference>
<feature type="domain" description="Peptide-N-glycosidase F N-terminal" evidence="3">
    <location>
        <begin position="428"/>
        <end position="552"/>
    </location>
</feature>
<name>A0ABM0MMC0_SACKO</name>
<dbReference type="InterPro" id="IPR053251">
    <property type="entry name" value="N-glycanase"/>
</dbReference>
<dbReference type="InterPro" id="IPR014784">
    <property type="entry name" value="Cu2_ascorb_mOase-like_C"/>
</dbReference>
<keyword evidence="4" id="KW-1185">Reference proteome</keyword>
<dbReference type="Gene3D" id="2.60.120.230">
    <property type="match status" value="2"/>
</dbReference>
<evidence type="ECO:0000256" key="1">
    <source>
        <dbReference type="ARBA" id="ARBA00023157"/>
    </source>
</evidence>
<feature type="signal peptide" evidence="2">
    <location>
        <begin position="1"/>
        <end position="20"/>
    </location>
</feature>
<dbReference type="InterPro" id="IPR008977">
    <property type="entry name" value="PHM/PNGase_F_dom_sf"/>
</dbReference>
<dbReference type="SUPFAM" id="SSF52025">
    <property type="entry name" value="PA domain"/>
    <property type="match status" value="1"/>
</dbReference>
<dbReference type="Pfam" id="PF02225">
    <property type="entry name" value="PA"/>
    <property type="match status" value="1"/>
</dbReference>
<dbReference type="PANTHER" id="PTHR39319:SF1">
    <property type="entry name" value="SI:DKEY-256H2.1"/>
    <property type="match status" value="1"/>
</dbReference>
<evidence type="ECO:0000259" key="3">
    <source>
        <dbReference type="SMART" id="SM01290"/>
    </source>
</evidence>
<proteinExistence type="predicted"/>
<dbReference type="InterPro" id="IPR003137">
    <property type="entry name" value="PA_domain"/>
</dbReference>
<dbReference type="InterPro" id="IPR046450">
    <property type="entry name" value="PA_dom_sf"/>
</dbReference>
<dbReference type="Pfam" id="PF09112">
    <property type="entry name" value="N-glycanase_N"/>
    <property type="match status" value="1"/>
</dbReference>
<evidence type="ECO:0000313" key="4">
    <source>
        <dbReference type="Proteomes" id="UP000694865"/>
    </source>
</evidence>
<organism evidence="4 5">
    <name type="scientific">Saccoglossus kowalevskii</name>
    <name type="common">Acorn worm</name>
    <dbReference type="NCBI Taxonomy" id="10224"/>
    <lineage>
        <taxon>Eukaryota</taxon>
        <taxon>Metazoa</taxon>
        <taxon>Hemichordata</taxon>
        <taxon>Enteropneusta</taxon>
        <taxon>Harrimaniidae</taxon>
        <taxon>Saccoglossus</taxon>
    </lineage>
</organism>
<dbReference type="SMART" id="SM01290">
    <property type="entry name" value="N-glycanase_N"/>
    <property type="match status" value="1"/>
</dbReference>
<accession>A0ABM0MMC0</accession>
<keyword evidence="2" id="KW-0732">Signal</keyword>
<sequence>MASYTTWICVTASLACVVLGLPASDDTEYLIRKPATNEVQDHSGPLLETHLFTVKSKEGKRQPGNRRLNMAMVSMAANNLAARKPHAALNNNKDPVNPYDPGQPAKGFTLRTLGGALTYPSESLKNGTPIAFQVFDNRSAFVECMWTSESSLKSLIENSPNNTHYIFMSSSDRPREDADWLKGQIDKTMVDMMLQLQISKRQVTSLQGRLHYVTSAIYNLGNWIPAVLNYYACVGHGCGYDQIVFQASGDDTPYIMKRLDAHYDWLPSPVSAFGDKSTEITNAGNGCQGNIDVKGKIALLSRNGECSFFTRVSNMQKDGALGVIIFANAGGNIEDMTCQDEECDTQLEIPATMMPYNGDLLNRLSQSKMNATFQHTPSDNFYFGIDGQGKLYEMGWLLYPSFHFLTWQAQWLNFKSELFQNLSKEALVVTAFNHTIMKGDPGVVVTTKLPPMEEMMKYSKVELDTSLSCPGTRDETCPEWDHTVQLYVCCDRESPLCGMELGRWITPFRRRIGRWLTDITPLMPLFTSNICNLTMKTVPWAMPWKPALKIRFSGYKGTQLGCADNVPTGVEPNEHGTWLYGRDGWCDGREVDPWVIDITNQVTKQTTNNVTYYGWYKGTDPDPKLPPGYIIMYSYLVFYKNI</sequence>
<dbReference type="SUPFAM" id="SSF49742">
    <property type="entry name" value="PHM/PNGase F"/>
    <property type="match status" value="1"/>
</dbReference>
<evidence type="ECO:0000313" key="5">
    <source>
        <dbReference type="RefSeq" id="XP_006821161.1"/>
    </source>
</evidence>
<dbReference type="GeneID" id="100372536"/>
<evidence type="ECO:0000256" key="2">
    <source>
        <dbReference type="SAM" id="SignalP"/>
    </source>
</evidence>
<dbReference type="PANTHER" id="PTHR39319">
    <property type="entry name" value="SI:DKEY-256H2.1"/>
    <property type="match status" value="1"/>
</dbReference>
<gene>
    <name evidence="5" type="primary">LOC100372536</name>
</gene>
<protein>
    <submittedName>
        <fullName evidence="5">Uncharacterized protein LOC100372536</fullName>
    </submittedName>
</protein>
<dbReference type="Gene3D" id="3.50.30.30">
    <property type="match status" value="1"/>
</dbReference>
<dbReference type="CDD" id="cd00538">
    <property type="entry name" value="PA"/>
    <property type="match status" value="1"/>
</dbReference>
<dbReference type="InterPro" id="IPR015196">
    <property type="entry name" value="PngaseF_N"/>
</dbReference>
<feature type="chain" id="PRO_5046214841" evidence="2">
    <location>
        <begin position="21"/>
        <end position="642"/>
    </location>
</feature>
<keyword evidence="1" id="KW-1015">Disulfide bond</keyword>
<dbReference type="InterPro" id="IPR015197">
    <property type="entry name" value="PngaseF_C"/>
</dbReference>